<gene>
    <name evidence="1" type="ORF">H4W29_004677</name>
</gene>
<evidence type="ECO:0000313" key="2">
    <source>
        <dbReference type="Proteomes" id="UP000620262"/>
    </source>
</evidence>
<dbReference type="Gene3D" id="2.160.20.10">
    <property type="entry name" value="Single-stranded right-handed beta-helix, Pectin lyase-like"/>
    <property type="match status" value="1"/>
</dbReference>
<comment type="caution">
    <text evidence="1">The sequence shown here is derived from an EMBL/GenBank/DDBJ whole genome shotgun (WGS) entry which is preliminary data.</text>
</comment>
<evidence type="ECO:0000313" key="1">
    <source>
        <dbReference type="EMBL" id="MBE1507432.1"/>
    </source>
</evidence>
<dbReference type="InterPro" id="IPR011050">
    <property type="entry name" value="Pectin_lyase_fold/virulence"/>
</dbReference>
<dbReference type="EMBL" id="JADBEC010000002">
    <property type="protein sequence ID" value="MBE1507432.1"/>
    <property type="molecule type" value="Genomic_DNA"/>
</dbReference>
<dbReference type="SUPFAM" id="SSF51126">
    <property type="entry name" value="Pectin lyase-like"/>
    <property type="match status" value="1"/>
</dbReference>
<keyword evidence="2" id="KW-1185">Reference proteome</keyword>
<proteinExistence type="predicted"/>
<organism evidence="1 2">
    <name type="scientific">Rhizobium viscosum</name>
    <name type="common">Arthrobacter viscosus</name>
    <dbReference type="NCBI Taxonomy" id="1673"/>
    <lineage>
        <taxon>Bacteria</taxon>
        <taxon>Pseudomonadati</taxon>
        <taxon>Pseudomonadota</taxon>
        <taxon>Alphaproteobacteria</taxon>
        <taxon>Hyphomicrobiales</taxon>
        <taxon>Rhizobiaceae</taxon>
        <taxon>Rhizobium/Agrobacterium group</taxon>
        <taxon>Rhizobium</taxon>
    </lineage>
</organism>
<name>A0ABR9IW52_RHIVS</name>
<dbReference type="Proteomes" id="UP000620262">
    <property type="component" value="Unassembled WGS sequence"/>
</dbReference>
<evidence type="ECO:0008006" key="3">
    <source>
        <dbReference type="Google" id="ProtNLM"/>
    </source>
</evidence>
<accession>A0ABR9IW52</accession>
<dbReference type="InterPro" id="IPR012334">
    <property type="entry name" value="Pectin_lyas_fold"/>
</dbReference>
<protein>
    <recommendedName>
        <fullName evidence="3">Right-handed parallel beta-helix repeat-containing protein</fullName>
    </recommendedName>
</protein>
<reference evidence="1 2" key="1">
    <citation type="submission" date="2020-10" db="EMBL/GenBank/DDBJ databases">
        <title>Sequencing the genomes of 1000 actinobacteria strains.</title>
        <authorList>
            <person name="Klenk H.-P."/>
        </authorList>
    </citation>
    <scope>NUCLEOTIDE SEQUENCE [LARGE SCALE GENOMIC DNA]</scope>
    <source>
        <strain evidence="1 2">DSM 7307</strain>
    </source>
</reference>
<dbReference type="RefSeq" id="WP_246517424.1">
    <property type="nucleotide sequence ID" value="NZ_BAAAVL010000012.1"/>
</dbReference>
<sequence length="339" mass="38539">MHGSGDEDGPVDPDGDARAYDGDFFRAWTIAGYVIIRGNVITDAFNGVHFFNQASESTKEAFARNVLIEDNWFVRIKDNAVEPENFAWNWTIRRNQFVDCYMPFSFEMQRSGYFYVYGNLGWNVHIPGPEGDKHAKGVLFKFPETHIADGPHYVFNNTWLLRAPITKKKRFAKLEHRNNLIGYATDADKFKWEACSPFGSGWSFDSYPSTELDDLFRFEEDCFTRSWGSLGIIFDGDVISHRDFPDRLRQAHYDIGKNARYAAFQFQDQTIGLPSGLKITKAPPAVAFSIELPDKSSSLFSPSNYCVGAWQETGRIEAFDPSFAVIWPTPAQYSEGAQS</sequence>